<proteinExistence type="predicted"/>
<evidence type="ECO:0000313" key="1">
    <source>
        <dbReference type="EMBL" id="KAK5910764.1"/>
    </source>
</evidence>
<comment type="caution">
    <text evidence="1">The sequence shown here is derived from an EMBL/GenBank/DDBJ whole genome shotgun (WGS) entry which is preliminary data.</text>
</comment>
<gene>
    <name evidence="1" type="ORF">CgunFtcFv8_005000</name>
</gene>
<name>A0AAN8HFS2_CHAGU</name>
<dbReference type="Proteomes" id="UP001331515">
    <property type="component" value="Unassembled WGS sequence"/>
</dbReference>
<keyword evidence="2" id="KW-1185">Reference proteome</keyword>
<dbReference type="AlphaFoldDB" id="A0AAN8HFS2"/>
<reference evidence="1 2" key="1">
    <citation type="journal article" date="2023" name="Mol. Biol. Evol.">
        <title>Genomics of Secondarily Temperate Adaptation in the Only Non-Antarctic Icefish.</title>
        <authorList>
            <person name="Rivera-Colon A.G."/>
            <person name="Rayamajhi N."/>
            <person name="Minhas B.F."/>
            <person name="Madrigal G."/>
            <person name="Bilyk K.T."/>
            <person name="Yoon V."/>
            <person name="Hune M."/>
            <person name="Gregory S."/>
            <person name="Cheng C.H.C."/>
            <person name="Catchen J.M."/>
        </authorList>
    </citation>
    <scope>NUCLEOTIDE SEQUENCE [LARGE SCALE GENOMIC DNA]</scope>
    <source>
        <tissue evidence="1">White muscle</tissue>
    </source>
</reference>
<evidence type="ECO:0000313" key="2">
    <source>
        <dbReference type="Proteomes" id="UP001331515"/>
    </source>
</evidence>
<accession>A0AAN8HFS2</accession>
<organism evidence="1 2">
    <name type="scientific">Champsocephalus gunnari</name>
    <name type="common">Mackerel icefish</name>
    <dbReference type="NCBI Taxonomy" id="52237"/>
    <lineage>
        <taxon>Eukaryota</taxon>
        <taxon>Metazoa</taxon>
        <taxon>Chordata</taxon>
        <taxon>Craniata</taxon>
        <taxon>Vertebrata</taxon>
        <taxon>Euteleostomi</taxon>
        <taxon>Actinopterygii</taxon>
        <taxon>Neopterygii</taxon>
        <taxon>Teleostei</taxon>
        <taxon>Neoteleostei</taxon>
        <taxon>Acanthomorphata</taxon>
        <taxon>Eupercaria</taxon>
        <taxon>Perciformes</taxon>
        <taxon>Notothenioidei</taxon>
        <taxon>Channichthyidae</taxon>
        <taxon>Champsocephalus</taxon>
    </lineage>
</organism>
<dbReference type="EMBL" id="JAURVH010001528">
    <property type="protein sequence ID" value="KAK5910764.1"/>
    <property type="molecule type" value="Genomic_DNA"/>
</dbReference>
<protein>
    <submittedName>
        <fullName evidence="1">Uncharacterized protein</fullName>
    </submittedName>
</protein>
<sequence>MAPDGDPDTSLLQISIMAPDGDPDTSLLQISIMAPDGDPDTSLLQISIMAPDGSTSVQTDAYNYCCSLIFTYNCDKYVTL</sequence>